<dbReference type="Proteomes" id="UP000467193">
    <property type="component" value="Chromosome"/>
</dbReference>
<dbReference type="RefSeq" id="WP_163797445.1">
    <property type="nucleotide sequence ID" value="NZ_AP022588.1"/>
</dbReference>
<feature type="region of interest" description="Disordered" evidence="1">
    <location>
        <begin position="297"/>
        <end position="452"/>
    </location>
</feature>
<evidence type="ECO:0000256" key="1">
    <source>
        <dbReference type="SAM" id="MobiDB-lite"/>
    </source>
</evidence>
<dbReference type="Pfam" id="PF08237">
    <property type="entry name" value="PE-PPE"/>
    <property type="match status" value="1"/>
</dbReference>
<evidence type="ECO:0000313" key="4">
    <source>
        <dbReference type="Proteomes" id="UP000467193"/>
    </source>
</evidence>
<sequence>MALEVAGAVAITCAVNPTIAEVGLAASHAIFVDGTKSPILSDLDDPADRMRDSFAGRYDFPGDDPEFVRYPGTVGLASVLTDGFGAPTFDASEQVAVDDLVQRVKANQTGGDRTATTYLVGYSQGAGAVVRAVADLENAEDSNYDAAHVVVVLAANPRRNDGGVLTRFPAFTLPLIGATFGVGTDPSQTRIIQVTKQYDGVADAPLYVLNVVADLNAVLGFVYLHGGYYRDVDIDPENPPADALVTTHSDGRVTDILLRNKPGDLPLTRPLLDLGVPRDVVLAMDPALRAIIESGYDRPANGSVTSDRPVPFKLLPSAGDVARNTRSVAEGDEPASPAPTAPQSSPVAEPTPATADASGRAAKAPTTTVADGEHGAVAGSNPRKFTPPRSAPGGWKPGMLLRGVRDAVTTAFTPRSTTADSPSPSAPADPVAPSATVGSSPEKDSATTAAAS</sequence>
<evidence type="ECO:0000313" key="3">
    <source>
        <dbReference type="EMBL" id="BBY28549.1"/>
    </source>
</evidence>
<dbReference type="AlphaFoldDB" id="A0A7I7QQ97"/>
<dbReference type="KEGG" id="msei:MSEDJ_26450"/>
<protein>
    <recommendedName>
        <fullName evidence="2">PE-PPE domain-containing protein</fullName>
    </recommendedName>
</protein>
<dbReference type="EMBL" id="AP022588">
    <property type="protein sequence ID" value="BBY28549.1"/>
    <property type="molecule type" value="Genomic_DNA"/>
</dbReference>
<feature type="compositionally biased region" description="Low complexity" evidence="1">
    <location>
        <begin position="416"/>
        <end position="437"/>
    </location>
</feature>
<feature type="domain" description="PE-PPE" evidence="2">
    <location>
        <begin position="61"/>
        <end position="297"/>
    </location>
</feature>
<keyword evidence="4" id="KW-1185">Reference proteome</keyword>
<gene>
    <name evidence="3" type="ORF">MSEDJ_26450</name>
</gene>
<dbReference type="InterPro" id="IPR013228">
    <property type="entry name" value="PE-PPE_C"/>
</dbReference>
<dbReference type="Gene3D" id="3.40.50.1820">
    <property type="entry name" value="alpha/beta hydrolase"/>
    <property type="match status" value="1"/>
</dbReference>
<organism evidence="3 4">
    <name type="scientific">Mycolicibacterium sediminis</name>
    <dbReference type="NCBI Taxonomy" id="1286180"/>
    <lineage>
        <taxon>Bacteria</taxon>
        <taxon>Bacillati</taxon>
        <taxon>Actinomycetota</taxon>
        <taxon>Actinomycetes</taxon>
        <taxon>Mycobacteriales</taxon>
        <taxon>Mycobacteriaceae</taxon>
        <taxon>Mycolicibacterium</taxon>
    </lineage>
</organism>
<dbReference type="SUPFAM" id="SSF53474">
    <property type="entry name" value="alpha/beta-Hydrolases"/>
    <property type="match status" value="1"/>
</dbReference>
<evidence type="ECO:0000259" key="2">
    <source>
        <dbReference type="Pfam" id="PF08237"/>
    </source>
</evidence>
<proteinExistence type="predicted"/>
<reference evidence="3 4" key="1">
    <citation type="journal article" date="2019" name="Emerg. Microbes Infect.">
        <title>Comprehensive subspecies identification of 175 nontuberculous mycobacteria species based on 7547 genomic profiles.</title>
        <authorList>
            <person name="Matsumoto Y."/>
            <person name="Kinjo T."/>
            <person name="Motooka D."/>
            <person name="Nabeya D."/>
            <person name="Jung N."/>
            <person name="Uechi K."/>
            <person name="Horii T."/>
            <person name="Iida T."/>
            <person name="Fujita J."/>
            <person name="Nakamura S."/>
        </authorList>
    </citation>
    <scope>NUCLEOTIDE SEQUENCE [LARGE SCALE GENOMIC DNA]</scope>
    <source>
        <strain evidence="3 4">JCM 17899</strain>
    </source>
</reference>
<accession>A0A7I7QQ97</accession>
<dbReference type="InterPro" id="IPR029058">
    <property type="entry name" value="AB_hydrolase_fold"/>
</dbReference>
<name>A0A7I7QQ97_9MYCO</name>